<evidence type="ECO:0000313" key="3">
    <source>
        <dbReference type="Proteomes" id="UP000014629"/>
    </source>
</evidence>
<keyword evidence="3" id="KW-1185">Reference proteome</keyword>
<comment type="caution">
    <text evidence="2">The sequence shown here is derived from an EMBL/GenBank/DDBJ whole genome shotgun (WGS) entry which is preliminary data.</text>
</comment>
<gene>
    <name evidence="2" type="ORF">STRAU_6778</name>
</gene>
<dbReference type="AlphaFoldDB" id="S3ZP94"/>
<evidence type="ECO:0000313" key="2">
    <source>
        <dbReference type="EMBL" id="EPH40165.1"/>
    </source>
</evidence>
<keyword evidence="1" id="KW-0732">Signal</keyword>
<dbReference type="RefSeq" id="WP_016644897.1">
    <property type="nucleotide sequence ID" value="NZ_AOPZ01000441.1"/>
</dbReference>
<proteinExistence type="predicted"/>
<evidence type="ECO:0000256" key="1">
    <source>
        <dbReference type="SAM" id="SignalP"/>
    </source>
</evidence>
<dbReference type="EMBL" id="AOPZ01000441">
    <property type="protein sequence ID" value="EPH40165.1"/>
    <property type="molecule type" value="Genomic_DNA"/>
</dbReference>
<evidence type="ECO:0008006" key="4">
    <source>
        <dbReference type="Google" id="ProtNLM"/>
    </source>
</evidence>
<accession>S3ZP94</accession>
<protein>
    <recommendedName>
        <fullName evidence="4">Secreted protein</fullName>
    </recommendedName>
</protein>
<feature type="chain" id="PRO_5004514739" description="Secreted protein" evidence="1">
    <location>
        <begin position="26"/>
        <end position="154"/>
    </location>
</feature>
<name>S3ZP94_9ACTN</name>
<dbReference type="OrthoDB" id="2510110at2"/>
<reference evidence="2 3" key="1">
    <citation type="submission" date="2013-02" db="EMBL/GenBank/DDBJ databases">
        <title>Draft Genome Sequence of Streptomyces aurantiacus, Which Produces Setomimycin.</title>
        <authorList>
            <person name="Gruening B.A."/>
            <person name="Praeg A."/>
            <person name="Erxleben A."/>
            <person name="Guenther S."/>
            <person name="Mueller M."/>
        </authorList>
    </citation>
    <scope>NUCLEOTIDE SEQUENCE [LARGE SCALE GENOMIC DNA]</scope>
    <source>
        <strain evidence="2 3">JA 4570</strain>
    </source>
</reference>
<dbReference type="Proteomes" id="UP000014629">
    <property type="component" value="Unassembled WGS sequence"/>
</dbReference>
<feature type="signal peptide" evidence="1">
    <location>
        <begin position="1"/>
        <end position="25"/>
    </location>
</feature>
<organism evidence="2 3">
    <name type="scientific">Streptomyces aurantiacus JA 4570</name>
    <dbReference type="NCBI Taxonomy" id="1286094"/>
    <lineage>
        <taxon>Bacteria</taxon>
        <taxon>Bacillati</taxon>
        <taxon>Actinomycetota</taxon>
        <taxon>Actinomycetes</taxon>
        <taxon>Kitasatosporales</taxon>
        <taxon>Streptomycetaceae</taxon>
        <taxon>Streptomyces</taxon>
        <taxon>Streptomyces aurantiacus group</taxon>
    </lineage>
</organism>
<sequence length="154" mass="16471">MKFAKVPARVLLPLAGAVIATAALAAPATAAPEHWADGEAHYAGSRSFVTPYDGTQGARAVLRVDWETGKGGVYGNLWDLKKDGNDAILQAGYSWLDGTTWKPVTRTLNTVKDASDSGRHTSLHTDPAVKIKDLKVRVCTVDSAGAQVWCGEWH</sequence>